<evidence type="ECO:0000313" key="1">
    <source>
        <dbReference type="EMBL" id="MFB6491451.1"/>
    </source>
</evidence>
<protein>
    <submittedName>
        <fullName evidence="1">Uncharacterized protein</fullName>
    </submittedName>
</protein>
<organism evidence="1 2">
    <name type="scientific">Thermoproteus sp. AZ2</name>
    <dbReference type="NCBI Taxonomy" id="1609232"/>
    <lineage>
        <taxon>Archaea</taxon>
        <taxon>Thermoproteota</taxon>
        <taxon>Thermoprotei</taxon>
        <taxon>Thermoproteales</taxon>
        <taxon>Thermoproteaceae</taxon>
        <taxon>Thermoproteus</taxon>
    </lineage>
</organism>
<comment type="caution">
    <text evidence="1">The sequence shown here is derived from an EMBL/GenBank/DDBJ whole genome shotgun (WGS) entry which is preliminary data.</text>
</comment>
<gene>
    <name evidence="1" type="ORF">TU35_009530</name>
</gene>
<dbReference type="EMBL" id="JZWT02000035">
    <property type="protein sequence ID" value="MFB6491451.1"/>
    <property type="molecule type" value="Genomic_DNA"/>
</dbReference>
<evidence type="ECO:0000313" key="2">
    <source>
        <dbReference type="Proteomes" id="UP000033636"/>
    </source>
</evidence>
<dbReference type="Proteomes" id="UP000033636">
    <property type="component" value="Unassembled WGS sequence"/>
</dbReference>
<sequence length="136" mass="14769">METAQMVLIFVLAAAIALALFFIAMRMIASAPVPQIWVDEYNTVRLQNAAIVAVRSNGPMDVKAAWLLNGSQWVSASACGANMTELLTRPHVWNCGDASYFFLYFPASLAPGKYVIRIEAAFGNGAQNYTTSFVLG</sequence>
<proteinExistence type="predicted"/>
<name>A0ACC6V3B4_9CREN</name>
<accession>A0ACC6V3B4</accession>
<reference evidence="1" key="1">
    <citation type="submission" date="2024-07" db="EMBL/GenBank/DDBJ databases">
        <title>Metagenome and Metagenome-Assembled Genomes of Archaea from a hot spring from the geothermal field of Los Azufres, Mexico.</title>
        <authorList>
            <person name="Marin-Paredes R."/>
            <person name="Martinez-Romero E."/>
            <person name="Servin-Garciduenas L.E."/>
        </authorList>
    </citation>
    <scope>NUCLEOTIDE SEQUENCE</scope>
</reference>